<dbReference type="Proteomes" id="UP000472839">
    <property type="component" value="Unassembled WGS sequence"/>
</dbReference>
<accession>A0A6L4WN48</accession>
<comment type="caution">
    <text evidence="1">The sequence shown here is derived from an EMBL/GenBank/DDBJ whole genome shotgun (WGS) entry which is preliminary data.</text>
</comment>
<proteinExistence type="predicted"/>
<dbReference type="EMBL" id="WFKK01000094">
    <property type="protein sequence ID" value="KAB7884232.1"/>
    <property type="molecule type" value="Genomic_DNA"/>
</dbReference>
<reference evidence="3 4" key="1">
    <citation type="submission" date="2019-10" db="EMBL/GenBank/DDBJ databases">
        <title>Poseidonibacter ostreae sp. nov., isolated from the gut of the Ostrea denselamellosa.</title>
        <authorList>
            <person name="Choi A."/>
        </authorList>
    </citation>
    <scope>NUCLEOTIDE SEQUENCE [LARGE SCALE GENOMIC DNA]</scope>
    <source>
        <strain evidence="1 4">SJOD-M-33</strain>
        <strain evidence="2 3">SJOD-M-5</strain>
    </source>
</reference>
<sequence>MTKLRIYYDKNEVRFLGFNAENEEFSFDIIEFCKSLNINLKVFVKEFNKVSTEIRSSLNDDILVGSVSEGNIDFYEKYRIDINNRF</sequence>
<dbReference type="RefSeq" id="WP_152192281.1">
    <property type="nucleotide sequence ID" value="NZ_WFKI01000087.1"/>
</dbReference>
<dbReference type="AlphaFoldDB" id="A0A6L4WN48"/>
<evidence type="ECO:0000313" key="3">
    <source>
        <dbReference type="Proteomes" id="UP000461010"/>
    </source>
</evidence>
<keyword evidence="3" id="KW-1185">Reference proteome</keyword>
<gene>
    <name evidence="2" type="ORF">GBG18_14690</name>
    <name evidence="1" type="ORF">GBG19_16055</name>
</gene>
<name>A0A6L4WN48_9BACT</name>
<dbReference type="Proteomes" id="UP000461010">
    <property type="component" value="Unassembled WGS sequence"/>
</dbReference>
<organism evidence="1 4">
    <name type="scientific">Poseidonibacter ostreae</name>
    <dbReference type="NCBI Taxonomy" id="2654171"/>
    <lineage>
        <taxon>Bacteria</taxon>
        <taxon>Pseudomonadati</taxon>
        <taxon>Campylobacterota</taxon>
        <taxon>Epsilonproteobacteria</taxon>
        <taxon>Campylobacterales</taxon>
        <taxon>Arcobacteraceae</taxon>
        <taxon>Poseidonibacter</taxon>
    </lineage>
</organism>
<evidence type="ECO:0000313" key="2">
    <source>
        <dbReference type="EMBL" id="KAB7886343.1"/>
    </source>
</evidence>
<dbReference type="EMBL" id="WFKJ01000081">
    <property type="protein sequence ID" value="KAB7886343.1"/>
    <property type="molecule type" value="Genomic_DNA"/>
</dbReference>
<evidence type="ECO:0000313" key="4">
    <source>
        <dbReference type="Proteomes" id="UP000472839"/>
    </source>
</evidence>
<evidence type="ECO:0000313" key="1">
    <source>
        <dbReference type="EMBL" id="KAB7884232.1"/>
    </source>
</evidence>
<protein>
    <submittedName>
        <fullName evidence="1">Uncharacterized protein</fullName>
    </submittedName>
</protein>